<dbReference type="FunFam" id="2.40.30.10:FF:000005">
    <property type="entry name" value="Elongation factor 1-alpha"/>
    <property type="match status" value="1"/>
</dbReference>
<dbReference type="SUPFAM" id="SSF50465">
    <property type="entry name" value="EF-Tu/eEF-1alpha/eIF2-gamma C-terminal domain"/>
    <property type="match status" value="1"/>
</dbReference>
<evidence type="ECO:0000256" key="1">
    <source>
        <dbReference type="ARBA" id="ARBA00007249"/>
    </source>
</evidence>
<feature type="domain" description="GTP-eEF1A C-terminal" evidence="7">
    <location>
        <begin position="315"/>
        <end position="394"/>
    </location>
</feature>
<protein>
    <recommendedName>
        <fullName evidence="9">Tr-type G domain-containing protein</fullName>
    </recommendedName>
</protein>
<dbReference type="eggNOG" id="KOG0052">
    <property type="taxonomic scope" value="Eukaryota"/>
</dbReference>
<dbReference type="InParanoid" id="M3YH30"/>
<accession>M3YH30</accession>
<keyword evidence="5" id="KW-0342">GTP-binding</keyword>
<evidence type="ECO:0008006" key="9">
    <source>
        <dbReference type="Google" id="ProtNLM"/>
    </source>
</evidence>
<dbReference type="InterPro" id="IPR054696">
    <property type="entry name" value="GTP-eEF1A_C"/>
</dbReference>
<keyword evidence="4" id="KW-0648">Protein biosynthesis</keyword>
<dbReference type="InterPro" id="IPR000795">
    <property type="entry name" value="T_Tr_GTP-bd_dom"/>
</dbReference>
<dbReference type="Gene3D" id="3.40.50.300">
    <property type="entry name" value="P-loop containing nucleotide triphosphate hydrolases"/>
    <property type="match status" value="1"/>
</dbReference>
<dbReference type="SUPFAM" id="SSF50447">
    <property type="entry name" value="Translation proteins"/>
    <property type="match status" value="1"/>
</dbReference>
<dbReference type="InterPro" id="IPR027417">
    <property type="entry name" value="P-loop_NTPase"/>
</dbReference>
<evidence type="ECO:0000259" key="6">
    <source>
        <dbReference type="Pfam" id="PF00009"/>
    </source>
</evidence>
<dbReference type="Pfam" id="PF00009">
    <property type="entry name" value="GTP_EFTU"/>
    <property type="match status" value="1"/>
</dbReference>
<dbReference type="GeneTree" id="ENSGT00940000163697"/>
<dbReference type="GO" id="GO:0003746">
    <property type="term" value="F:translation elongation factor activity"/>
    <property type="evidence" value="ECO:0007669"/>
    <property type="project" value="UniProtKB-KW"/>
</dbReference>
<reference evidence="8" key="1">
    <citation type="submission" date="2024-06" db="UniProtKB">
        <authorList>
            <consortium name="Ensembl"/>
        </authorList>
    </citation>
    <scope>IDENTIFICATION</scope>
</reference>
<dbReference type="InterPro" id="IPR050100">
    <property type="entry name" value="TRAFAC_GTPase_members"/>
</dbReference>
<proteinExistence type="inferred from homology"/>
<dbReference type="Gene3D" id="2.40.30.10">
    <property type="entry name" value="Translation factors"/>
    <property type="match status" value="2"/>
</dbReference>
<evidence type="ECO:0000256" key="5">
    <source>
        <dbReference type="ARBA" id="ARBA00023134"/>
    </source>
</evidence>
<dbReference type="EMBL" id="AEYP01050937">
    <property type="status" value="NOT_ANNOTATED_CDS"/>
    <property type="molecule type" value="Genomic_DNA"/>
</dbReference>
<dbReference type="GO" id="GO:0005525">
    <property type="term" value="F:GTP binding"/>
    <property type="evidence" value="ECO:0007669"/>
    <property type="project" value="UniProtKB-KW"/>
</dbReference>
<dbReference type="Pfam" id="PF22594">
    <property type="entry name" value="GTP-eEF1A_C"/>
    <property type="match status" value="1"/>
</dbReference>
<dbReference type="HOGENOM" id="CLU_007265_3_5_1"/>
<feature type="domain" description="Tr-type G" evidence="6">
    <location>
        <begin position="1"/>
        <end position="176"/>
    </location>
</feature>
<dbReference type="PRINTS" id="PR00315">
    <property type="entry name" value="ELONGATNFCT"/>
</dbReference>
<evidence type="ECO:0000256" key="3">
    <source>
        <dbReference type="ARBA" id="ARBA00022768"/>
    </source>
</evidence>
<dbReference type="InterPro" id="IPR009001">
    <property type="entry name" value="Transl_elong_EF1A/Init_IF2_C"/>
</dbReference>
<keyword evidence="3" id="KW-0251">Elongation factor</keyword>
<dbReference type="Ensembl" id="ENSMPUT00000010813.1">
    <property type="protein sequence ID" value="ENSMPUP00000010637.1"/>
    <property type="gene ID" value="ENSMPUG00000010722.1"/>
</dbReference>
<dbReference type="SUPFAM" id="SSF52540">
    <property type="entry name" value="P-loop containing nucleoside triphosphate hydrolases"/>
    <property type="match status" value="1"/>
</dbReference>
<evidence type="ECO:0000256" key="4">
    <source>
        <dbReference type="ARBA" id="ARBA00022917"/>
    </source>
</evidence>
<dbReference type="PANTHER" id="PTHR23115">
    <property type="entry name" value="TRANSLATION FACTOR"/>
    <property type="match status" value="1"/>
</dbReference>
<evidence type="ECO:0000313" key="8">
    <source>
        <dbReference type="Ensembl" id="ENSMPUP00000010637.1"/>
    </source>
</evidence>
<sequence>VESGKSTTTDHLIYKRGWVNKRTIKKFEERLLGGRGSFNYACVLAALKAERERGVTIEISLWKPETSKHYATVTDAPGHRDSLQTMTAGSSRADRAVPILAAGVGEFQAGVSEDGPTRDLALLASTPAVNQLTVGVRRMDSTERCEEIVKEVSTSMKKTGDTACVPISGWNGDNVLTPRANSTPCVSEGWKVAKMGNAGGTALCEAPDCVSATDSSKALTLPLQDVYKIGATGSVPIGQIHQVITRAPAVLQLRQSLLKRTIEALSEALPGDNVGFNAKSVSVKDVCHGNVSGDSKSDPPMEAAGFVAQVIIPNRPYPSVWDMHQAHVVNKFAELKEETDDHSGKKLEDGPNSKSADVAMIDMVPGKPMCVESFSEYPPLGCFAVGDMREAVGVIKAVDKKAAGAGSWGRHYVCREKLI</sequence>
<dbReference type="InterPro" id="IPR009000">
    <property type="entry name" value="Transl_B-barrel_sf"/>
</dbReference>
<evidence type="ECO:0000256" key="2">
    <source>
        <dbReference type="ARBA" id="ARBA00022741"/>
    </source>
</evidence>
<keyword evidence="2" id="KW-0547">Nucleotide-binding</keyword>
<name>M3YH30_MUSPF</name>
<dbReference type="AlphaFoldDB" id="M3YH30"/>
<comment type="similarity">
    <text evidence="1">Belongs to the TRAFAC class translation factor GTPase superfamily. Classic translation factor GTPase family. EF-Tu/EF-1A subfamily.</text>
</comment>
<dbReference type="GO" id="GO:0003924">
    <property type="term" value="F:GTPase activity"/>
    <property type="evidence" value="ECO:0007669"/>
    <property type="project" value="InterPro"/>
</dbReference>
<evidence type="ECO:0000259" key="7">
    <source>
        <dbReference type="Pfam" id="PF22594"/>
    </source>
</evidence>
<organism evidence="8">
    <name type="scientific">Mustela putorius furo</name>
    <name type="common">European domestic ferret</name>
    <name type="synonym">Mustela furo</name>
    <dbReference type="NCBI Taxonomy" id="9669"/>
    <lineage>
        <taxon>Eukaryota</taxon>
        <taxon>Metazoa</taxon>
        <taxon>Chordata</taxon>
        <taxon>Craniata</taxon>
        <taxon>Vertebrata</taxon>
        <taxon>Euteleostomi</taxon>
        <taxon>Mammalia</taxon>
        <taxon>Eutheria</taxon>
        <taxon>Laurasiatheria</taxon>
        <taxon>Carnivora</taxon>
        <taxon>Caniformia</taxon>
        <taxon>Musteloidea</taxon>
        <taxon>Mustelidae</taxon>
        <taxon>Mustelinae</taxon>
        <taxon>Mustela</taxon>
    </lineage>
</organism>
<dbReference type="STRING" id="9669.ENSMPUP00000010637"/>